<dbReference type="PANTHER" id="PTHR46211:SF1">
    <property type="entry name" value="GLYCEROPHOSPHODIESTER PHOSPHODIESTERASE, CYTOPLASMIC"/>
    <property type="match status" value="1"/>
</dbReference>
<dbReference type="KEGG" id="bhu:bhn_I1590"/>
<dbReference type="InterPro" id="IPR017946">
    <property type="entry name" value="PLC-like_Pdiesterase_TIM-brl"/>
</dbReference>
<dbReference type="GO" id="GO:0006629">
    <property type="term" value="P:lipid metabolic process"/>
    <property type="evidence" value="ECO:0007669"/>
    <property type="project" value="InterPro"/>
</dbReference>
<evidence type="ECO:0000313" key="4">
    <source>
        <dbReference type="Proteomes" id="UP000179284"/>
    </source>
</evidence>
<dbReference type="EMBL" id="CP017831">
    <property type="protein sequence ID" value="AOZ96623.1"/>
    <property type="molecule type" value="Genomic_DNA"/>
</dbReference>
<keyword evidence="1" id="KW-0812">Transmembrane</keyword>
<feature type="transmembrane region" description="Helical" evidence="1">
    <location>
        <begin position="6"/>
        <end position="23"/>
    </location>
</feature>
<accession>A0A1D9P2A0</accession>
<sequence length="299" mass="34566">MLLLRVLLIIFIVLAFLYFLMIMPRMIKRPSREPFTKVLYAHRGLHDNLSMAPENSMAAFQKAVEGGYGIECDVQLTKDNVPVVFHDFTLARVARYDKGHEAEDAVRNPDGSLGVKGKVIDYTYEELMNFHLLDSEEKIPKFEDFLKMVGGRVPLIIELKIELTDLSVCPIVDSLLRDYNGIYCIESFNPLGLFWFRRKHPDVFRGQLSDDFHRDKPEEFKGVLYFILTNLLLNFLTKPDFIAFNHKYHANCSRRLCKNLYKSTAAAWTIKSESELAEAKKHFDVFIFDSFVPQNGPKV</sequence>
<dbReference type="SUPFAM" id="SSF51695">
    <property type="entry name" value="PLC-like phosphodiesterases"/>
    <property type="match status" value="1"/>
</dbReference>
<feature type="domain" description="GP-PDE" evidence="2">
    <location>
        <begin position="37"/>
        <end position="299"/>
    </location>
</feature>
<dbReference type="PROSITE" id="PS51704">
    <property type="entry name" value="GP_PDE"/>
    <property type="match status" value="1"/>
</dbReference>
<keyword evidence="1" id="KW-1133">Transmembrane helix</keyword>
<dbReference type="InterPro" id="IPR030395">
    <property type="entry name" value="GP_PDE_dom"/>
</dbReference>
<proteinExistence type="predicted"/>
<dbReference type="Pfam" id="PF03009">
    <property type="entry name" value="GDPD"/>
    <property type="match status" value="1"/>
</dbReference>
<dbReference type="OrthoDB" id="384721at2"/>
<keyword evidence="4" id="KW-1185">Reference proteome</keyword>
<dbReference type="GO" id="GO:0008081">
    <property type="term" value="F:phosphoric diester hydrolase activity"/>
    <property type="evidence" value="ECO:0007669"/>
    <property type="project" value="InterPro"/>
</dbReference>
<dbReference type="AlphaFoldDB" id="A0A1D9P2A0"/>
<evidence type="ECO:0000313" key="3">
    <source>
        <dbReference type="EMBL" id="AOZ96623.1"/>
    </source>
</evidence>
<dbReference type="Proteomes" id="UP000179284">
    <property type="component" value="Chromosome I"/>
</dbReference>
<name>A0A1D9P2A0_9FIRM</name>
<dbReference type="PANTHER" id="PTHR46211">
    <property type="entry name" value="GLYCEROPHOSPHORYL DIESTER PHOSPHODIESTERASE"/>
    <property type="match status" value="1"/>
</dbReference>
<dbReference type="Gene3D" id="3.20.20.190">
    <property type="entry name" value="Phosphatidylinositol (PI) phosphodiesterase"/>
    <property type="match status" value="1"/>
</dbReference>
<keyword evidence="1" id="KW-0472">Membrane</keyword>
<evidence type="ECO:0000259" key="2">
    <source>
        <dbReference type="PROSITE" id="PS51704"/>
    </source>
</evidence>
<reference evidence="4" key="1">
    <citation type="submission" date="2016-10" db="EMBL/GenBank/DDBJ databases">
        <title>The complete genome sequence of the rumen bacterium Butyrivibrio hungatei MB2003.</title>
        <authorList>
            <person name="Palevich N."/>
            <person name="Kelly W.J."/>
            <person name="Leahy S.C."/>
            <person name="Altermann E."/>
            <person name="Rakonjac J."/>
            <person name="Attwood G.T."/>
        </authorList>
    </citation>
    <scope>NUCLEOTIDE SEQUENCE [LARGE SCALE GENOMIC DNA]</scope>
    <source>
        <strain evidence="4">MB2003</strain>
    </source>
</reference>
<evidence type="ECO:0000256" key="1">
    <source>
        <dbReference type="SAM" id="Phobius"/>
    </source>
</evidence>
<protein>
    <submittedName>
        <fullName evidence="3">Glycerophosphoryl diester phosphodiesterase</fullName>
    </submittedName>
</protein>
<organism evidence="3 4">
    <name type="scientific">Butyrivibrio hungatei</name>
    <dbReference type="NCBI Taxonomy" id="185008"/>
    <lineage>
        <taxon>Bacteria</taxon>
        <taxon>Bacillati</taxon>
        <taxon>Bacillota</taxon>
        <taxon>Clostridia</taxon>
        <taxon>Lachnospirales</taxon>
        <taxon>Lachnospiraceae</taxon>
        <taxon>Butyrivibrio</taxon>
    </lineage>
</organism>
<gene>
    <name evidence="3" type="ORF">bhn_I1590</name>
</gene>